<dbReference type="AlphaFoldDB" id="W7F0A3"/>
<dbReference type="HOGENOM" id="CLU_2996218_0_0_1"/>
<evidence type="ECO:0000313" key="1">
    <source>
        <dbReference type="EMBL" id="EUN29687.1"/>
    </source>
</evidence>
<dbReference type="RefSeq" id="XP_014559197.1">
    <property type="nucleotide sequence ID" value="XM_014703711.1"/>
</dbReference>
<reference evidence="1 2" key="1">
    <citation type="journal article" date="2013" name="PLoS Genet.">
        <title>Comparative genome structure, secondary metabolite, and effector coding capacity across Cochliobolus pathogens.</title>
        <authorList>
            <person name="Condon B.J."/>
            <person name="Leng Y."/>
            <person name="Wu D."/>
            <person name="Bushley K.E."/>
            <person name="Ohm R.A."/>
            <person name="Otillar R."/>
            <person name="Martin J."/>
            <person name="Schackwitz W."/>
            <person name="Grimwood J."/>
            <person name="MohdZainudin N."/>
            <person name="Xue C."/>
            <person name="Wang R."/>
            <person name="Manning V.A."/>
            <person name="Dhillon B."/>
            <person name="Tu Z.J."/>
            <person name="Steffenson B.J."/>
            <person name="Salamov A."/>
            <person name="Sun H."/>
            <person name="Lowry S."/>
            <person name="LaButti K."/>
            <person name="Han J."/>
            <person name="Copeland A."/>
            <person name="Lindquist E."/>
            <person name="Barry K."/>
            <person name="Schmutz J."/>
            <person name="Baker S.E."/>
            <person name="Ciuffetti L.M."/>
            <person name="Grigoriev I.V."/>
            <person name="Zhong S."/>
            <person name="Turgeon B.G."/>
        </authorList>
    </citation>
    <scope>NUCLEOTIDE SEQUENCE [LARGE SCALE GENOMIC DNA]</scope>
    <source>
        <strain evidence="1 2">FI3</strain>
    </source>
</reference>
<name>W7F0A3_BIPV3</name>
<accession>W7F0A3</accession>
<dbReference type="Proteomes" id="UP000054337">
    <property type="component" value="Unassembled WGS sequence"/>
</dbReference>
<protein>
    <submittedName>
        <fullName evidence="1">Uncharacterized protein</fullName>
    </submittedName>
</protein>
<sequence length="57" mass="6917">MARSFQNRHHKDEKYFLVSKPISRLWDFSGYTQYNYSGPSLRKYLITKPTQRSTKCR</sequence>
<keyword evidence="2" id="KW-1185">Reference proteome</keyword>
<dbReference type="EMBL" id="KI968711">
    <property type="protein sequence ID" value="EUN29687.1"/>
    <property type="molecule type" value="Genomic_DNA"/>
</dbReference>
<organism evidence="1 2">
    <name type="scientific">Bipolaris victoriae (strain FI3)</name>
    <name type="common">Victoria blight of oats agent</name>
    <name type="synonym">Cochliobolus victoriae</name>
    <dbReference type="NCBI Taxonomy" id="930091"/>
    <lineage>
        <taxon>Eukaryota</taxon>
        <taxon>Fungi</taxon>
        <taxon>Dikarya</taxon>
        <taxon>Ascomycota</taxon>
        <taxon>Pezizomycotina</taxon>
        <taxon>Dothideomycetes</taxon>
        <taxon>Pleosporomycetidae</taxon>
        <taxon>Pleosporales</taxon>
        <taxon>Pleosporineae</taxon>
        <taxon>Pleosporaceae</taxon>
        <taxon>Bipolaris</taxon>
    </lineage>
</organism>
<dbReference type="GeneID" id="26253314"/>
<evidence type="ECO:0000313" key="2">
    <source>
        <dbReference type="Proteomes" id="UP000054337"/>
    </source>
</evidence>
<proteinExistence type="predicted"/>
<gene>
    <name evidence="1" type="ORF">COCVIDRAFT_24460</name>
</gene>